<dbReference type="InParanoid" id="E4XW23"/>
<gene>
    <name evidence="1" type="ORF">GSOID_T00006831001</name>
    <name evidence="2" type="ORF">GSOID_T00021321001</name>
</gene>
<proteinExistence type="predicted"/>
<protein>
    <submittedName>
        <fullName evidence="1">Uncharacterized protein</fullName>
    </submittedName>
</protein>
<reference evidence="1" key="1">
    <citation type="journal article" date="2010" name="Science">
        <title>Plasticity of animal genome architecture unmasked by rapid evolution of a pelagic tunicate.</title>
        <authorList>
            <person name="Denoeud F."/>
            <person name="Henriet S."/>
            <person name="Mungpakdee S."/>
            <person name="Aury J.M."/>
            <person name="Da Silva C."/>
            <person name="Brinkmann H."/>
            <person name="Mikhaleva J."/>
            <person name="Olsen L.C."/>
            <person name="Jubin C."/>
            <person name="Canestro C."/>
            <person name="Bouquet J.M."/>
            <person name="Danks G."/>
            <person name="Poulain J."/>
            <person name="Campsteijn C."/>
            <person name="Adamski M."/>
            <person name="Cross I."/>
            <person name="Yadetie F."/>
            <person name="Muffato M."/>
            <person name="Louis A."/>
            <person name="Butcher S."/>
            <person name="Tsagkogeorga G."/>
            <person name="Konrad A."/>
            <person name="Singh S."/>
            <person name="Jensen M.F."/>
            <person name="Cong E.H."/>
            <person name="Eikeseth-Otteraa H."/>
            <person name="Noel B."/>
            <person name="Anthouard V."/>
            <person name="Porcel B.M."/>
            <person name="Kachouri-Lafond R."/>
            <person name="Nishino A."/>
            <person name="Ugolini M."/>
            <person name="Chourrout P."/>
            <person name="Nishida H."/>
            <person name="Aasland R."/>
            <person name="Huzurbazar S."/>
            <person name="Westhof E."/>
            <person name="Delsuc F."/>
            <person name="Lehrach H."/>
            <person name="Reinhardt R."/>
            <person name="Weissenbach J."/>
            <person name="Roy S.W."/>
            <person name="Artiguenave F."/>
            <person name="Postlethwait J.H."/>
            <person name="Manak J.R."/>
            <person name="Thompson E.M."/>
            <person name="Jaillon O."/>
            <person name="Du Pasquier L."/>
            <person name="Boudinot P."/>
            <person name="Liberles D.A."/>
            <person name="Volff J.N."/>
            <person name="Philippe H."/>
            <person name="Lenhard B."/>
            <person name="Roest Crollius H."/>
            <person name="Wincker P."/>
            <person name="Chourrout D."/>
        </authorList>
    </citation>
    <scope>NUCLEOTIDE SEQUENCE [LARGE SCALE GENOMIC DNA]</scope>
</reference>
<keyword evidence="3" id="KW-1185">Reference proteome</keyword>
<evidence type="ECO:0000313" key="3">
    <source>
        <dbReference type="Proteomes" id="UP000001307"/>
    </source>
</evidence>
<dbReference type="EMBL" id="FN654414">
    <property type="protein sequence ID" value="CBY33413.1"/>
    <property type="molecule type" value="Genomic_DNA"/>
</dbReference>
<dbReference type="AlphaFoldDB" id="E4XW23"/>
<dbReference type="Proteomes" id="UP000011014">
    <property type="component" value="Unassembled WGS sequence"/>
</dbReference>
<evidence type="ECO:0000313" key="1">
    <source>
        <dbReference type="EMBL" id="CBY13878.1"/>
    </source>
</evidence>
<sequence length="42" mass="4526">MRFLACFIFGIVSGSLNFHSKQGLVAEGANFTLDGEPISFGF</sequence>
<dbReference type="EMBL" id="FN653230">
    <property type="protein sequence ID" value="CBY13878.1"/>
    <property type="molecule type" value="Genomic_DNA"/>
</dbReference>
<organism evidence="1">
    <name type="scientific">Oikopleura dioica</name>
    <name type="common">Tunicate</name>
    <dbReference type="NCBI Taxonomy" id="34765"/>
    <lineage>
        <taxon>Eukaryota</taxon>
        <taxon>Metazoa</taxon>
        <taxon>Chordata</taxon>
        <taxon>Tunicata</taxon>
        <taxon>Appendicularia</taxon>
        <taxon>Copelata</taxon>
        <taxon>Oikopleuridae</taxon>
        <taxon>Oikopleura</taxon>
    </lineage>
</organism>
<evidence type="ECO:0000313" key="2">
    <source>
        <dbReference type="EMBL" id="CBY33413.1"/>
    </source>
</evidence>
<name>E4XW23_OIKDI</name>
<dbReference type="Proteomes" id="UP000001307">
    <property type="component" value="Unassembled WGS sequence"/>
</dbReference>
<accession>E4XW23</accession>